<dbReference type="Proteomes" id="UP000241434">
    <property type="component" value="Unassembled WGS sequence"/>
</dbReference>
<comment type="caution">
    <text evidence="4">The sequence shown here is derived from an EMBL/GenBank/DDBJ whole genome shotgun (WGS) entry which is preliminary data.</text>
</comment>
<dbReference type="SUPFAM" id="SSF53187">
    <property type="entry name" value="Zn-dependent exopeptidases"/>
    <property type="match status" value="1"/>
</dbReference>
<proteinExistence type="predicted"/>
<evidence type="ECO:0000256" key="1">
    <source>
        <dbReference type="ARBA" id="ARBA00022801"/>
    </source>
</evidence>
<organism evidence="4 5">
    <name type="scientific">Peptostreptococcus russellii</name>
    <dbReference type="NCBI Taxonomy" id="215200"/>
    <lineage>
        <taxon>Bacteria</taxon>
        <taxon>Bacillati</taxon>
        <taxon>Bacillota</taxon>
        <taxon>Clostridia</taxon>
        <taxon>Peptostreptococcales</taxon>
        <taxon>Peptostreptococcaceae</taxon>
        <taxon>Peptostreptococcus</taxon>
    </lineage>
</organism>
<feature type="region of interest" description="Disordered" evidence="2">
    <location>
        <begin position="171"/>
        <end position="250"/>
    </location>
</feature>
<dbReference type="InterPro" id="IPR050695">
    <property type="entry name" value="N-acetylmuramoyl_amidase_3"/>
</dbReference>
<dbReference type="GO" id="GO:0008745">
    <property type="term" value="F:N-acetylmuramoyl-L-alanine amidase activity"/>
    <property type="evidence" value="ECO:0007669"/>
    <property type="project" value="InterPro"/>
</dbReference>
<keyword evidence="1" id="KW-0378">Hydrolase</keyword>
<keyword evidence="5" id="KW-1185">Reference proteome</keyword>
<accession>A0A2P7Q0V3</accession>
<dbReference type="CDD" id="cd02696">
    <property type="entry name" value="MurNAc-LAA"/>
    <property type="match status" value="1"/>
</dbReference>
<protein>
    <recommendedName>
        <fullName evidence="3">MurNAc-LAA domain-containing protein</fullName>
    </recommendedName>
</protein>
<evidence type="ECO:0000259" key="3">
    <source>
        <dbReference type="SMART" id="SM00646"/>
    </source>
</evidence>
<dbReference type="PANTHER" id="PTHR30404">
    <property type="entry name" value="N-ACETYLMURAMOYL-L-ALANINE AMIDASE"/>
    <property type="match status" value="1"/>
</dbReference>
<evidence type="ECO:0000313" key="4">
    <source>
        <dbReference type="EMBL" id="PSJ31599.1"/>
    </source>
</evidence>
<gene>
    <name evidence="4" type="ORF">UF10_02895</name>
</gene>
<dbReference type="SMART" id="SM00646">
    <property type="entry name" value="Ami_3"/>
    <property type="match status" value="1"/>
</dbReference>
<feature type="domain" description="MurNAc-LAA" evidence="3">
    <location>
        <begin position="130"/>
        <end position="328"/>
    </location>
</feature>
<evidence type="ECO:0000256" key="2">
    <source>
        <dbReference type="SAM" id="MobiDB-lite"/>
    </source>
</evidence>
<name>A0A2P7Q0V3_9FIRM</name>
<dbReference type="RefSeq" id="WP_106776333.1">
    <property type="nucleotide sequence ID" value="NZ_JYGE01000003.1"/>
</dbReference>
<feature type="compositionally biased region" description="Basic and acidic residues" evidence="2">
    <location>
        <begin position="177"/>
        <end position="245"/>
    </location>
</feature>
<dbReference type="Pfam" id="PF01520">
    <property type="entry name" value="Amidase_3"/>
    <property type="match status" value="1"/>
</dbReference>
<dbReference type="Gene3D" id="3.40.630.40">
    <property type="entry name" value="Zn-dependent exopeptidases"/>
    <property type="match status" value="1"/>
</dbReference>
<dbReference type="EMBL" id="JYGE01000003">
    <property type="protein sequence ID" value="PSJ31599.1"/>
    <property type="molecule type" value="Genomic_DNA"/>
</dbReference>
<dbReference type="PANTHER" id="PTHR30404:SF0">
    <property type="entry name" value="N-ACETYLMURAMOYL-L-ALANINE AMIDASE AMIC"/>
    <property type="match status" value="1"/>
</dbReference>
<dbReference type="InterPro" id="IPR002508">
    <property type="entry name" value="MurNAc-LAA_cat"/>
</dbReference>
<evidence type="ECO:0000313" key="5">
    <source>
        <dbReference type="Proteomes" id="UP000241434"/>
    </source>
</evidence>
<dbReference type="GO" id="GO:0030288">
    <property type="term" value="C:outer membrane-bounded periplasmic space"/>
    <property type="evidence" value="ECO:0007669"/>
    <property type="project" value="TreeGrafter"/>
</dbReference>
<dbReference type="GO" id="GO:0009253">
    <property type="term" value="P:peptidoglycan catabolic process"/>
    <property type="evidence" value="ECO:0007669"/>
    <property type="project" value="InterPro"/>
</dbReference>
<reference evidence="4" key="1">
    <citation type="thesis" date="2015" institute="Rutgers" country="The State University of New Jersey, 14 College Farm Rd., New Brunswick, NJ, USA">
        <title>Ammonia toxicity in bacteria and its implications for treatment of and resource recovery from highly nitrogenous organic wastes.</title>
        <authorList>
            <person name="Luther A.K."/>
        </authorList>
    </citation>
    <scope>NUCLEOTIDE SEQUENCE</scope>
    <source>
        <strain evidence="4">RT-10B</strain>
    </source>
</reference>
<sequence length="346" mass="39192">MKEKNRSRKRKRINKKKLLLVFIVLALLIFLIFKLAIGIKGIVKPKEKESLPVKSEQDINQEEKKIINIMIDPAKGGSNAGMSNPNKTMSEKEINLDIAKKMQAYILKHKDVRVMLTREYDDDKSLKSRADLAKENETDIFVSIRLNAQGSSDQAEGLDTYYIAPKAKVLKSSNKSQKKEDKGSESDKNDESSSKLEKTDKNKSEDERSDKESAEKESLDKESSDEVSSDKKSSEKESSNEDSSEKQTVIKRKNLSEGLAKSIQSTTLSFVEMKDRGVIQNSFDILNYTEMPAVIVQCGFISNKKDAEKLSNEAFRQELADGISEGLLCFIDENRNEIIKDRVNYR</sequence>
<dbReference type="OrthoDB" id="9806267at2"/>
<dbReference type="AlphaFoldDB" id="A0A2P7Q0V3"/>